<sequence length="114" mass="12528">MNKFYYLKLGMFITKTNTRKRSNTGCCCLWRSAAAPSSRAPGAGADGRWRSRCIPSCRPRGVRHQTLLILLYYARRGGDIFTPSSGRFSVKTFKVSGVVLAECGQAAPTHVPNA</sequence>
<accession>A0A9N8PXT4</accession>
<evidence type="ECO:0000313" key="1">
    <source>
        <dbReference type="EMBL" id="CAD0198552.1"/>
    </source>
</evidence>
<reference evidence="1" key="1">
    <citation type="submission" date="2021-12" db="EMBL/GenBank/DDBJ databases">
        <authorList>
            <person name="King R."/>
        </authorList>
    </citation>
    <scope>NUCLEOTIDE SEQUENCE</scope>
</reference>
<protein>
    <submittedName>
        <fullName evidence="1">Uncharacterized protein</fullName>
    </submittedName>
</protein>
<proteinExistence type="predicted"/>
<dbReference type="EMBL" id="LR824011">
    <property type="protein sequence ID" value="CAD0198552.1"/>
    <property type="molecule type" value="Genomic_DNA"/>
</dbReference>
<dbReference type="AlphaFoldDB" id="A0A9N8PXT4"/>
<name>A0A9N8PXT4_CHRIL</name>
<keyword evidence="2" id="KW-1185">Reference proteome</keyword>
<gene>
    <name evidence="1" type="ORF">CINC_LOCUS12824</name>
</gene>
<organism evidence="1 2">
    <name type="scientific">Chrysodeixis includens</name>
    <name type="common">Soybean looper</name>
    <name type="synonym">Pseudoplusia includens</name>
    <dbReference type="NCBI Taxonomy" id="689277"/>
    <lineage>
        <taxon>Eukaryota</taxon>
        <taxon>Metazoa</taxon>
        <taxon>Ecdysozoa</taxon>
        <taxon>Arthropoda</taxon>
        <taxon>Hexapoda</taxon>
        <taxon>Insecta</taxon>
        <taxon>Pterygota</taxon>
        <taxon>Neoptera</taxon>
        <taxon>Endopterygota</taxon>
        <taxon>Lepidoptera</taxon>
        <taxon>Glossata</taxon>
        <taxon>Ditrysia</taxon>
        <taxon>Noctuoidea</taxon>
        <taxon>Noctuidae</taxon>
        <taxon>Plusiinae</taxon>
        <taxon>Chrysodeixis</taxon>
    </lineage>
</organism>
<evidence type="ECO:0000313" key="2">
    <source>
        <dbReference type="Proteomes" id="UP001154114"/>
    </source>
</evidence>
<dbReference type="Proteomes" id="UP001154114">
    <property type="component" value="Chromosome 8"/>
</dbReference>